<organism evidence="6 7">
    <name type="scientific">Roseovarius gahaiensis</name>
    <dbReference type="NCBI Taxonomy" id="2716691"/>
    <lineage>
        <taxon>Bacteria</taxon>
        <taxon>Pseudomonadati</taxon>
        <taxon>Pseudomonadota</taxon>
        <taxon>Alphaproteobacteria</taxon>
        <taxon>Rhodobacterales</taxon>
        <taxon>Roseobacteraceae</taxon>
        <taxon>Roseovarius</taxon>
    </lineage>
</organism>
<dbReference type="Gene3D" id="3.30.930.10">
    <property type="entry name" value="Bira Bifunctional Protein, Domain 2"/>
    <property type="match status" value="1"/>
</dbReference>
<sequence>MKSGCDRQDWPIGVGRRVLAEVDSTNAEAARIAPDLTGPEWILALTQTAARGRRGRPWTNPPGNFAATLVMRPTESPDQVALRSFVGSLAVFDAVVAATGRADGVALKWPNDVLLNGGKLAGILLESAGSSAGLSYFAIGVGVNLAQAPSPDQVEPQALRPVSLLSETGASVTPEAFLDLLAPAYARYEDQFRTYGFAPIRRAWLDRAAKLGQAITARTARESIKGTFETVDASGNLVLTTAKSRHAIPAAEVFF</sequence>
<evidence type="ECO:0000259" key="5">
    <source>
        <dbReference type="PROSITE" id="PS51733"/>
    </source>
</evidence>
<dbReference type="PANTHER" id="PTHR12835:SF5">
    <property type="entry name" value="BIOTIN--PROTEIN LIGASE"/>
    <property type="match status" value="1"/>
</dbReference>
<evidence type="ECO:0000256" key="4">
    <source>
        <dbReference type="ARBA" id="ARBA00047846"/>
    </source>
</evidence>
<reference evidence="6" key="1">
    <citation type="submission" date="2020-03" db="EMBL/GenBank/DDBJ databases">
        <title>Roseovarius gahaiensis sp. nov., isolated from Gahai Saline Lake, China.</title>
        <authorList>
            <person name="Sun X."/>
        </authorList>
    </citation>
    <scope>NUCLEOTIDE SEQUENCE</scope>
    <source>
        <strain evidence="6">GH877</strain>
    </source>
</reference>
<evidence type="ECO:0000313" key="6">
    <source>
        <dbReference type="EMBL" id="NHQ72943.1"/>
    </source>
</evidence>
<dbReference type="Pfam" id="PF03099">
    <property type="entry name" value="BPL_LplA_LipB"/>
    <property type="match status" value="1"/>
</dbReference>
<comment type="catalytic activity">
    <reaction evidence="4">
        <text>biotin + L-lysyl-[protein] + ATP = N(6)-biotinyl-L-lysyl-[protein] + AMP + diphosphate + H(+)</text>
        <dbReference type="Rhea" id="RHEA:11756"/>
        <dbReference type="Rhea" id="RHEA-COMP:9752"/>
        <dbReference type="Rhea" id="RHEA-COMP:10505"/>
        <dbReference type="ChEBI" id="CHEBI:15378"/>
        <dbReference type="ChEBI" id="CHEBI:29969"/>
        <dbReference type="ChEBI" id="CHEBI:30616"/>
        <dbReference type="ChEBI" id="CHEBI:33019"/>
        <dbReference type="ChEBI" id="CHEBI:57586"/>
        <dbReference type="ChEBI" id="CHEBI:83144"/>
        <dbReference type="ChEBI" id="CHEBI:456215"/>
        <dbReference type="EC" id="6.3.4.15"/>
    </reaction>
</comment>
<evidence type="ECO:0000313" key="7">
    <source>
        <dbReference type="Proteomes" id="UP000639775"/>
    </source>
</evidence>
<dbReference type="GO" id="GO:0004077">
    <property type="term" value="F:biotin--[biotin carboxyl-carrier protein] ligase activity"/>
    <property type="evidence" value="ECO:0007669"/>
    <property type="project" value="UniProtKB-EC"/>
</dbReference>
<dbReference type="CDD" id="cd16442">
    <property type="entry name" value="BPL"/>
    <property type="match status" value="1"/>
</dbReference>
<feature type="domain" description="BPL/LPL catalytic" evidence="5">
    <location>
        <begin position="13"/>
        <end position="193"/>
    </location>
</feature>
<dbReference type="GO" id="GO:0005737">
    <property type="term" value="C:cytoplasm"/>
    <property type="evidence" value="ECO:0007669"/>
    <property type="project" value="TreeGrafter"/>
</dbReference>
<evidence type="ECO:0000256" key="1">
    <source>
        <dbReference type="ARBA" id="ARBA00022598"/>
    </source>
</evidence>
<dbReference type="InterPro" id="IPR004408">
    <property type="entry name" value="Biotin_CoA_COase_ligase"/>
</dbReference>
<gene>
    <name evidence="6" type="ORF">HAT86_00485</name>
</gene>
<dbReference type="InterPro" id="IPR003142">
    <property type="entry name" value="BPL_C"/>
</dbReference>
<dbReference type="Proteomes" id="UP000639775">
    <property type="component" value="Unassembled WGS sequence"/>
</dbReference>
<dbReference type="PROSITE" id="PS51733">
    <property type="entry name" value="BPL_LPL_CATALYTIC"/>
    <property type="match status" value="1"/>
</dbReference>
<dbReference type="SUPFAM" id="SSF55681">
    <property type="entry name" value="Class II aaRS and biotin synthetases"/>
    <property type="match status" value="1"/>
</dbReference>
<keyword evidence="2" id="KW-0092">Biotin</keyword>
<comment type="caution">
    <text evidence="6">The sequence shown here is derived from an EMBL/GenBank/DDBJ whole genome shotgun (WGS) entry which is preliminary data.</text>
</comment>
<dbReference type="NCBIfam" id="TIGR00121">
    <property type="entry name" value="birA_ligase"/>
    <property type="match status" value="1"/>
</dbReference>
<dbReference type="InterPro" id="IPR004143">
    <property type="entry name" value="BPL_LPL_catalytic"/>
</dbReference>
<accession>A0A967BEE0</accession>
<dbReference type="EC" id="6.3.4.15" evidence="3"/>
<dbReference type="RefSeq" id="WP_167192630.1">
    <property type="nucleotide sequence ID" value="NZ_JAAORB010000001.1"/>
</dbReference>
<proteinExistence type="predicted"/>
<dbReference type="InterPro" id="IPR045864">
    <property type="entry name" value="aa-tRNA-synth_II/BPL/LPL"/>
</dbReference>
<evidence type="ECO:0000256" key="2">
    <source>
        <dbReference type="ARBA" id="ARBA00023267"/>
    </source>
</evidence>
<protein>
    <recommendedName>
        <fullName evidence="3">biotin--[biotin carboxyl-carrier protein] ligase</fullName>
        <ecNumber evidence="3">6.3.4.15</ecNumber>
    </recommendedName>
</protein>
<dbReference type="Pfam" id="PF02237">
    <property type="entry name" value="BPL_C"/>
    <property type="match status" value="1"/>
</dbReference>
<keyword evidence="1 6" id="KW-0436">Ligase</keyword>
<dbReference type="PANTHER" id="PTHR12835">
    <property type="entry name" value="BIOTIN PROTEIN LIGASE"/>
    <property type="match status" value="1"/>
</dbReference>
<dbReference type="EMBL" id="JAAORB010000001">
    <property type="protein sequence ID" value="NHQ72943.1"/>
    <property type="molecule type" value="Genomic_DNA"/>
</dbReference>
<name>A0A967BEE0_9RHOB</name>
<dbReference type="AlphaFoldDB" id="A0A967BEE0"/>
<evidence type="ECO:0000256" key="3">
    <source>
        <dbReference type="ARBA" id="ARBA00024227"/>
    </source>
</evidence>
<keyword evidence="7" id="KW-1185">Reference proteome</keyword>